<feature type="region of interest" description="Disordered" evidence="4">
    <location>
        <begin position="1"/>
        <end position="97"/>
    </location>
</feature>
<keyword evidence="1 3" id="KW-0343">GTPase activation</keyword>
<comment type="subunit">
    <text evidence="3">Interacts with Der.</text>
</comment>
<evidence type="ECO:0000256" key="4">
    <source>
        <dbReference type="SAM" id="MobiDB-lite"/>
    </source>
</evidence>
<accession>A0A420EMZ2</accession>
<comment type="similarity">
    <text evidence="3">Belongs to the YihI family.</text>
</comment>
<evidence type="ECO:0000313" key="6">
    <source>
        <dbReference type="Proteomes" id="UP000286482"/>
    </source>
</evidence>
<evidence type="ECO:0000256" key="2">
    <source>
        <dbReference type="ARBA" id="ARBA00022517"/>
    </source>
</evidence>
<keyword evidence="6" id="KW-1185">Reference proteome</keyword>
<evidence type="ECO:0000256" key="1">
    <source>
        <dbReference type="ARBA" id="ARBA00022468"/>
    </source>
</evidence>
<gene>
    <name evidence="3" type="primary">yihI</name>
    <name evidence="5" type="ORF">DBZ36_00085</name>
</gene>
<keyword evidence="2 3" id="KW-0690">Ribosome biogenesis</keyword>
<evidence type="ECO:0000256" key="3">
    <source>
        <dbReference type="HAMAP-Rule" id="MF_01058"/>
    </source>
</evidence>
<dbReference type="OrthoDB" id="5677577at2"/>
<dbReference type="EMBL" id="RAQO01000001">
    <property type="protein sequence ID" value="RKF22082.1"/>
    <property type="molecule type" value="Genomic_DNA"/>
</dbReference>
<dbReference type="Proteomes" id="UP000286482">
    <property type="component" value="Unassembled WGS sequence"/>
</dbReference>
<dbReference type="AlphaFoldDB" id="A0A420EMZ2"/>
<feature type="compositionally biased region" description="Low complexity" evidence="4">
    <location>
        <begin position="44"/>
        <end position="55"/>
    </location>
</feature>
<comment type="function">
    <text evidence="3">A GTPase-activating protein (GAP) that modifies Der/EngA GTPase function. May play a role in ribosome biogenesis.</text>
</comment>
<dbReference type="GO" id="GO:0042254">
    <property type="term" value="P:ribosome biogenesis"/>
    <property type="evidence" value="ECO:0007669"/>
    <property type="project" value="UniProtKB-KW"/>
</dbReference>
<reference evidence="5 6" key="1">
    <citation type="submission" date="2018-09" db="EMBL/GenBank/DDBJ databases">
        <authorList>
            <person name="Wang Z."/>
        </authorList>
    </citation>
    <scope>NUCLEOTIDE SEQUENCE [LARGE SCALE GENOMIC DNA]</scope>
    <source>
        <strain evidence="5 6">ALS 81</strain>
    </source>
</reference>
<dbReference type="HAMAP" id="MF_01058">
    <property type="entry name" value="GAP_YihI"/>
    <property type="match status" value="1"/>
</dbReference>
<feature type="region of interest" description="Disordered" evidence="4">
    <location>
        <begin position="146"/>
        <end position="177"/>
    </location>
</feature>
<organism evidence="5 6">
    <name type="scientific">Alginatibacterium sediminis</name>
    <dbReference type="NCBI Taxonomy" id="2164068"/>
    <lineage>
        <taxon>Bacteria</taxon>
        <taxon>Pseudomonadati</taxon>
        <taxon>Pseudomonadota</taxon>
        <taxon>Gammaproteobacteria</taxon>
        <taxon>Alteromonadales</taxon>
        <taxon>Alteromonadaceae</taxon>
        <taxon>Alginatibacterium</taxon>
    </lineage>
</organism>
<dbReference type="NCBIfam" id="NF003560">
    <property type="entry name" value="PRK05244.1-1"/>
    <property type="match status" value="1"/>
</dbReference>
<comment type="caution">
    <text evidence="5">The sequence shown here is derived from an EMBL/GenBank/DDBJ whole genome shotgun (WGS) entry which is preliminary data.</text>
</comment>
<proteinExistence type="inferred from homology"/>
<dbReference type="InterPro" id="IPR007336">
    <property type="entry name" value="YihI"/>
</dbReference>
<feature type="compositionally biased region" description="Polar residues" evidence="4">
    <location>
        <begin position="165"/>
        <end position="177"/>
    </location>
</feature>
<name>A0A420EMZ2_9ALTE</name>
<dbReference type="Pfam" id="PF04220">
    <property type="entry name" value="YihI"/>
    <property type="match status" value="1"/>
</dbReference>
<sequence length="177" mass="19669">MSRSKKSRSGGSLAARKEADFKSKRKVAVQKASIGKGKPSGNRQQEAQTSQQQQQSNVVVDKRIGSKKPIALVTPNSQKAAVAPPKKPKPKAKVLSPEQELELLENNTRLANLLDESDAGQELNDVDQQWLDKQLARHQQLMEQLGLIETDDEPEARNDEDRLWSSLNSGSLDQYKD</sequence>
<protein>
    <recommendedName>
        <fullName evidence="3">Der GTPase-activating protein YihI</fullName>
    </recommendedName>
</protein>
<evidence type="ECO:0000313" key="5">
    <source>
        <dbReference type="EMBL" id="RKF22082.1"/>
    </source>
</evidence>
<dbReference type="RefSeq" id="WP_120352885.1">
    <property type="nucleotide sequence ID" value="NZ_RAQO01000001.1"/>
</dbReference>
<dbReference type="GO" id="GO:0005096">
    <property type="term" value="F:GTPase activator activity"/>
    <property type="evidence" value="ECO:0007669"/>
    <property type="project" value="UniProtKB-KW"/>
</dbReference>